<evidence type="ECO:0000313" key="1">
    <source>
        <dbReference type="EMBL" id="ODQ46312.1"/>
    </source>
</evidence>
<dbReference type="GeneID" id="30176654"/>
<gene>
    <name evidence="1" type="ORF">PICMEDRAFT_127924</name>
</gene>
<dbReference type="OrthoDB" id="10503253at2759"/>
<reference evidence="1 2" key="1">
    <citation type="journal article" date="2016" name="Proc. Natl. Acad. Sci. U.S.A.">
        <title>Comparative genomics of biotechnologically important yeasts.</title>
        <authorList>
            <person name="Riley R."/>
            <person name="Haridas S."/>
            <person name="Wolfe K.H."/>
            <person name="Lopes M.R."/>
            <person name="Hittinger C.T."/>
            <person name="Goeker M."/>
            <person name="Salamov A.A."/>
            <person name="Wisecaver J.H."/>
            <person name="Long T.M."/>
            <person name="Calvey C.H."/>
            <person name="Aerts A.L."/>
            <person name="Barry K.W."/>
            <person name="Choi C."/>
            <person name="Clum A."/>
            <person name="Coughlan A.Y."/>
            <person name="Deshpande S."/>
            <person name="Douglass A.P."/>
            <person name="Hanson S.J."/>
            <person name="Klenk H.-P."/>
            <person name="LaButti K.M."/>
            <person name="Lapidus A."/>
            <person name="Lindquist E.A."/>
            <person name="Lipzen A.M."/>
            <person name="Meier-Kolthoff J.P."/>
            <person name="Ohm R.A."/>
            <person name="Otillar R.P."/>
            <person name="Pangilinan J.L."/>
            <person name="Peng Y."/>
            <person name="Rokas A."/>
            <person name="Rosa C.A."/>
            <person name="Scheuner C."/>
            <person name="Sibirny A.A."/>
            <person name="Slot J.C."/>
            <person name="Stielow J.B."/>
            <person name="Sun H."/>
            <person name="Kurtzman C.P."/>
            <person name="Blackwell M."/>
            <person name="Grigoriev I.V."/>
            <person name="Jeffries T.W."/>
        </authorList>
    </citation>
    <scope>NUCLEOTIDE SEQUENCE [LARGE SCALE GENOMIC DNA]</scope>
    <source>
        <strain evidence="1 2">NRRL Y-2026</strain>
    </source>
</reference>
<evidence type="ECO:0000313" key="2">
    <source>
        <dbReference type="Proteomes" id="UP000094455"/>
    </source>
</evidence>
<dbReference type="RefSeq" id="XP_019017425.1">
    <property type="nucleotide sequence ID" value="XM_019159967.1"/>
</dbReference>
<keyword evidence="2" id="KW-1185">Reference proteome</keyword>
<sequence length="175" mass="20203">MDEGECSTDDDNNYSMLQREENITERLSSLHFEQGKNSNHARDYGLTFLKVISRAGISLRLQLGATLNDLIRLLRKWCLEGPYAPNMGIFVCYSRGKEVSISNTFAAGAHHWKQLALMMKECLKQEETELRLVQMSPMYRYYGDLYPDNGRDTKEPALDGIFFADDMYKHECIEL</sequence>
<proteinExistence type="predicted"/>
<accession>A0A1E3NJI9</accession>
<protein>
    <submittedName>
        <fullName evidence="1">Uncharacterized protein</fullName>
    </submittedName>
</protein>
<organism evidence="1 2">
    <name type="scientific">Pichia membranifaciens NRRL Y-2026</name>
    <dbReference type="NCBI Taxonomy" id="763406"/>
    <lineage>
        <taxon>Eukaryota</taxon>
        <taxon>Fungi</taxon>
        <taxon>Dikarya</taxon>
        <taxon>Ascomycota</taxon>
        <taxon>Saccharomycotina</taxon>
        <taxon>Pichiomycetes</taxon>
        <taxon>Pichiales</taxon>
        <taxon>Pichiaceae</taxon>
        <taxon>Pichia</taxon>
    </lineage>
</organism>
<dbReference type="Proteomes" id="UP000094455">
    <property type="component" value="Unassembled WGS sequence"/>
</dbReference>
<dbReference type="AlphaFoldDB" id="A0A1E3NJI9"/>
<name>A0A1E3NJI9_9ASCO</name>
<dbReference type="EMBL" id="KV454003">
    <property type="protein sequence ID" value="ODQ46312.1"/>
    <property type="molecule type" value="Genomic_DNA"/>
</dbReference>